<dbReference type="InterPro" id="IPR001611">
    <property type="entry name" value="Leu-rich_rpt"/>
</dbReference>
<keyword evidence="6" id="KW-1185">Reference proteome</keyword>
<dbReference type="InterPro" id="IPR003591">
    <property type="entry name" value="Leu-rich_rpt_typical-subtyp"/>
</dbReference>
<dbReference type="InterPro" id="IPR032675">
    <property type="entry name" value="LRR_dom_sf"/>
</dbReference>
<keyword evidence="1" id="KW-0433">Leucine-rich repeat</keyword>
<keyword evidence="3" id="KW-0677">Repeat</keyword>
<protein>
    <submittedName>
        <fullName evidence="5">Uncharacterized protein</fullName>
    </submittedName>
</protein>
<evidence type="ECO:0000256" key="1">
    <source>
        <dbReference type="ARBA" id="ARBA00022614"/>
    </source>
</evidence>
<dbReference type="SUPFAM" id="SSF52058">
    <property type="entry name" value="L domain-like"/>
    <property type="match status" value="1"/>
</dbReference>
<gene>
    <name evidence="5" type="ORF">CDAR_319191</name>
</gene>
<keyword evidence="2 4" id="KW-0732">Signal</keyword>
<proteinExistence type="predicted"/>
<dbReference type="GO" id="GO:0005615">
    <property type="term" value="C:extracellular space"/>
    <property type="evidence" value="ECO:0007669"/>
    <property type="project" value="TreeGrafter"/>
</dbReference>
<dbReference type="Proteomes" id="UP001054837">
    <property type="component" value="Unassembled WGS sequence"/>
</dbReference>
<dbReference type="Gene3D" id="3.80.10.10">
    <property type="entry name" value="Ribonuclease Inhibitor"/>
    <property type="match status" value="1"/>
</dbReference>
<feature type="chain" id="PRO_5043629772" evidence="4">
    <location>
        <begin position="19"/>
        <end position="243"/>
    </location>
</feature>
<dbReference type="SMART" id="SM00369">
    <property type="entry name" value="LRR_TYP"/>
    <property type="match status" value="5"/>
</dbReference>
<evidence type="ECO:0000313" key="5">
    <source>
        <dbReference type="EMBL" id="GIY50247.1"/>
    </source>
</evidence>
<evidence type="ECO:0000256" key="2">
    <source>
        <dbReference type="ARBA" id="ARBA00022729"/>
    </source>
</evidence>
<dbReference type="GO" id="GO:0031012">
    <property type="term" value="C:extracellular matrix"/>
    <property type="evidence" value="ECO:0007669"/>
    <property type="project" value="TreeGrafter"/>
</dbReference>
<dbReference type="PANTHER" id="PTHR24373:SF370">
    <property type="entry name" value="FISH-LIPS, ISOFORM E"/>
    <property type="match status" value="1"/>
</dbReference>
<name>A0AAV4TYX7_9ARAC</name>
<dbReference type="EMBL" id="BPLQ01010363">
    <property type="protein sequence ID" value="GIY50247.1"/>
    <property type="molecule type" value="Genomic_DNA"/>
</dbReference>
<comment type="caution">
    <text evidence="5">The sequence shown here is derived from an EMBL/GenBank/DDBJ whole genome shotgun (WGS) entry which is preliminary data.</text>
</comment>
<evidence type="ECO:0000256" key="3">
    <source>
        <dbReference type="ARBA" id="ARBA00022737"/>
    </source>
</evidence>
<organism evidence="5 6">
    <name type="scientific">Caerostris darwini</name>
    <dbReference type="NCBI Taxonomy" id="1538125"/>
    <lineage>
        <taxon>Eukaryota</taxon>
        <taxon>Metazoa</taxon>
        <taxon>Ecdysozoa</taxon>
        <taxon>Arthropoda</taxon>
        <taxon>Chelicerata</taxon>
        <taxon>Arachnida</taxon>
        <taxon>Araneae</taxon>
        <taxon>Araneomorphae</taxon>
        <taxon>Entelegynae</taxon>
        <taxon>Araneoidea</taxon>
        <taxon>Araneidae</taxon>
        <taxon>Caerostris</taxon>
    </lineage>
</organism>
<dbReference type="InterPro" id="IPR050328">
    <property type="entry name" value="Dev_Immune_Receptor"/>
</dbReference>
<sequence>MLSPLVLLLLLLLERAWGDGCPPLPASRTCSCSLKTRGLDLSCDSASRQDLAASIQAIALTRQLVWYLKFRNVQLGSLDRSLLGDLRVNHFIALNCSITSIEDDSLEGMATDLESLDLGQNRLERVPSAAFEGLVNLASLNLNYNHLEVLHAEAFRGLISLLRLSLFGNRIRAVDELAFEGVGGNLTQLNLGDNRLGSVPARPLEKLAVLQRLQLHENKIAQLQEGEFQVLSSCKSLDKMHFK</sequence>
<feature type="signal peptide" evidence="4">
    <location>
        <begin position="1"/>
        <end position="18"/>
    </location>
</feature>
<dbReference type="Pfam" id="PF13855">
    <property type="entry name" value="LRR_8"/>
    <property type="match status" value="2"/>
</dbReference>
<evidence type="ECO:0000313" key="6">
    <source>
        <dbReference type="Proteomes" id="UP001054837"/>
    </source>
</evidence>
<accession>A0AAV4TYX7</accession>
<dbReference type="PANTHER" id="PTHR24373">
    <property type="entry name" value="SLIT RELATED LEUCINE-RICH REPEAT NEURONAL PROTEIN"/>
    <property type="match status" value="1"/>
</dbReference>
<evidence type="ECO:0000256" key="4">
    <source>
        <dbReference type="SAM" id="SignalP"/>
    </source>
</evidence>
<reference evidence="5 6" key="1">
    <citation type="submission" date="2021-06" db="EMBL/GenBank/DDBJ databases">
        <title>Caerostris darwini draft genome.</title>
        <authorList>
            <person name="Kono N."/>
            <person name="Arakawa K."/>
        </authorList>
    </citation>
    <scope>NUCLEOTIDE SEQUENCE [LARGE SCALE GENOMIC DNA]</scope>
</reference>
<dbReference type="AlphaFoldDB" id="A0AAV4TYX7"/>